<feature type="compositionally biased region" description="Acidic residues" evidence="1">
    <location>
        <begin position="358"/>
        <end position="369"/>
    </location>
</feature>
<name>A0A1R3IL21_9ROSI</name>
<feature type="region of interest" description="Disordered" evidence="1">
    <location>
        <begin position="387"/>
        <end position="406"/>
    </location>
</feature>
<feature type="compositionally biased region" description="Basic and acidic residues" evidence="1">
    <location>
        <begin position="209"/>
        <end position="219"/>
    </location>
</feature>
<organism evidence="2 3">
    <name type="scientific">Corchorus olitorius</name>
    <dbReference type="NCBI Taxonomy" id="93759"/>
    <lineage>
        <taxon>Eukaryota</taxon>
        <taxon>Viridiplantae</taxon>
        <taxon>Streptophyta</taxon>
        <taxon>Embryophyta</taxon>
        <taxon>Tracheophyta</taxon>
        <taxon>Spermatophyta</taxon>
        <taxon>Magnoliopsida</taxon>
        <taxon>eudicotyledons</taxon>
        <taxon>Gunneridae</taxon>
        <taxon>Pentapetalae</taxon>
        <taxon>rosids</taxon>
        <taxon>malvids</taxon>
        <taxon>Malvales</taxon>
        <taxon>Malvaceae</taxon>
        <taxon>Grewioideae</taxon>
        <taxon>Apeibeae</taxon>
        <taxon>Corchorus</taxon>
    </lineage>
</organism>
<feature type="region of interest" description="Disordered" evidence="1">
    <location>
        <begin position="1"/>
        <end position="34"/>
    </location>
</feature>
<dbReference type="PANTHER" id="PTHR33144">
    <property type="entry name" value="OS10G0409366 PROTEIN-RELATED"/>
    <property type="match status" value="1"/>
</dbReference>
<dbReference type="OrthoDB" id="1642123at2759"/>
<feature type="region of interest" description="Disordered" evidence="1">
    <location>
        <begin position="186"/>
        <end position="219"/>
    </location>
</feature>
<dbReference type="AlphaFoldDB" id="A0A1R3IL21"/>
<sequence length="406" mass="44990">MPRRRQKNVQIISTAAPEHAAGSGSSSSRGQSQGSDILEALKASDIMITNAAGDYSRRRGKTRLRDVANLKAGDRIFVQGNGLGQPIGDSAGLLAGFCGKLSRNGLWFPIDTEKFDLRGVSDIWLNASLAKKWRDHENRLKRKYFDENLTLNEVKGKLPQITEIVRTQFYGLVDYWFSSEGKERARKARQSREKQAHTHTSGSKSFARMGHEMSLESDGRPVGRLSVYVAAHTRANGSLMEATMETVRSISQKRTPFKMKFSDLKNIPVRGFGLLPQSNRLVNNNVGPSTSAANAAGPSRPAPSLDQEYQRLQAQLAEMQETHAREQAKAQAAHESLLNKFQDLQTLVHSIQHRGNEDMQDPDATDEESEAPRKRGADWLAGESLCCSTSVSSNSIPQKRRKMNTA</sequence>
<keyword evidence="3" id="KW-1185">Reference proteome</keyword>
<feature type="region of interest" description="Disordered" evidence="1">
    <location>
        <begin position="354"/>
        <end position="379"/>
    </location>
</feature>
<dbReference type="EMBL" id="AWUE01018007">
    <property type="protein sequence ID" value="OMO83253.1"/>
    <property type="molecule type" value="Genomic_DNA"/>
</dbReference>
<dbReference type="Proteomes" id="UP000187203">
    <property type="component" value="Unassembled WGS sequence"/>
</dbReference>
<dbReference type="PANTHER" id="PTHR33144:SF25">
    <property type="entry name" value="DUF4216 DOMAIN-CONTAINING PROTEIN"/>
    <property type="match status" value="1"/>
</dbReference>
<feature type="region of interest" description="Disordered" evidence="1">
    <location>
        <begin position="284"/>
        <end position="304"/>
    </location>
</feature>
<proteinExistence type="predicted"/>
<accession>A0A1R3IL21</accession>
<feature type="compositionally biased region" description="Polar residues" evidence="1">
    <location>
        <begin position="284"/>
        <end position="293"/>
    </location>
</feature>
<feature type="compositionally biased region" description="Low complexity" evidence="1">
    <location>
        <begin position="22"/>
        <end position="34"/>
    </location>
</feature>
<evidence type="ECO:0000313" key="2">
    <source>
        <dbReference type="EMBL" id="OMO83253.1"/>
    </source>
</evidence>
<evidence type="ECO:0000256" key="1">
    <source>
        <dbReference type="SAM" id="MobiDB-lite"/>
    </source>
</evidence>
<protein>
    <submittedName>
        <fullName evidence="2">Transposase, Ptta/En/Spm, plant</fullName>
    </submittedName>
</protein>
<dbReference type="InterPro" id="IPR004252">
    <property type="entry name" value="Probable_transposase_24"/>
</dbReference>
<dbReference type="Pfam" id="PF03004">
    <property type="entry name" value="Transposase_24"/>
    <property type="match status" value="1"/>
</dbReference>
<comment type="caution">
    <text evidence="2">The sequence shown here is derived from an EMBL/GenBank/DDBJ whole genome shotgun (WGS) entry which is preliminary data.</text>
</comment>
<evidence type="ECO:0000313" key="3">
    <source>
        <dbReference type="Proteomes" id="UP000187203"/>
    </source>
</evidence>
<reference evidence="3" key="1">
    <citation type="submission" date="2013-09" db="EMBL/GenBank/DDBJ databases">
        <title>Corchorus olitorius genome sequencing.</title>
        <authorList>
            <person name="Alam M."/>
            <person name="Haque M.S."/>
            <person name="Islam M.S."/>
            <person name="Emdad E.M."/>
            <person name="Islam M.M."/>
            <person name="Ahmed B."/>
            <person name="Halim A."/>
            <person name="Hossen Q.M.M."/>
            <person name="Hossain M.Z."/>
            <person name="Ahmed R."/>
            <person name="Khan M.M."/>
            <person name="Islam R."/>
            <person name="Rashid M.M."/>
            <person name="Khan S.A."/>
            <person name="Rahman M.S."/>
            <person name="Alam M."/>
            <person name="Yahiya A.S."/>
            <person name="Khan M.S."/>
            <person name="Azam M.S."/>
            <person name="Haque T."/>
            <person name="Lashkar M.Z.H."/>
            <person name="Akhand A.I."/>
            <person name="Morshed G."/>
            <person name="Roy S."/>
            <person name="Uddin K.S."/>
            <person name="Rabeya T."/>
            <person name="Hossain A.S."/>
            <person name="Chowdhury A."/>
            <person name="Snigdha A.R."/>
            <person name="Mortoza M.S."/>
            <person name="Matin S.A."/>
            <person name="Hoque S.M.E."/>
            <person name="Islam M.K."/>
            <person name="Roy D.K."/>
            <person name="Haider R."/>
            <person name="Moosa M.M."/>
            <person name="Elias S.M."/>
            <person name="Hasan A.M."/>
            <person name="Jahan S."/>
            <person name="Shafiuddin M."/>
            <person name="Mahmood N."/>
            <person name="Shommy N.S."/>
        </authorList>
    </citation>
    <scope>NUCLEOTIDE SEQUENCE [LARGE SCALE GENOMIC DNA]</scope>
    <source>
        <strain evidence="3">cv. O-4</strain>
    </source>
</reference>
<gene>
    <name evidence="2" type="ORF">COLO4_22621</name>
</gene>
<dbReference type="STRING" id="93759.A0A1R3IL21"/>